<name>X1QQF5_9ZZZZ</name>
<protein>
    <recommendedName>
        <fullName evidence="1">Metalloprotease TldD/E C-terminal domain-containing protein</fullName>
    </recommendedName>
</protein>
<proteinExistence type="predicted"/>
<evidence type="ECO:0000259" key="1">
    <source>
        <dbReference type="Pfam" id="PF19289"/>
    </source>
</evidence>
<dbReference type="PANTHER" id="PTHR43421">
    <property type="entry name" value="METALLOPROTEASE PMBA"/>
    <property type="match status" value="1"/>
</dbReference>
<gene>
    <name evidence="2" type="ORF">S06H3_65604</name>
</gene>
<evidence type="ECO:0000313" key="2">
    <source>
        <dbReference type="EMBL" id="GAI70453.1"/>
    </source>
</evidence>
<dbReference type="InterPro" id="IPR036059">
    <property type="entry name" value="TldD/PmbA_sf"/>
</dbReference>
<dbReference type="GO" id="GO:0006508">
    <property type="term" value="P:proteolysis"/>
    <property type="evidence" value="ECO:0007669"/>
    <property type="project" value="InterPro"/>
</dbReference>
<dbReference type="PANTHER" id="PTHR43421:SF1">
    <property type="entry name" value="METALLOPROTEASE PMBA"/>
    <property type="match status" value="1"/>
</dbReference>
<feature type="domain" description="Metalloprotease TldD/E C-terminal" evidence="1">
    <location>
        <begin position="1"/>
        <end position="90"/>
    </location>
</feature>
<dbReference type="AlphaFoldDB" id="X1QQF5"/>
<dbReference type="InterPro" id="IPR047657">
    <property type="entry name" value="PmbA"/>
</dbReference>
<reference evidence="2" key="1">
    <citation type="journal article" date="2014" name="Front. Microbiol.">
        <title>High frequency of phylogenetically diverse reductive dehalogenase-homologous genes in deep subseafloor sedimentary metagenomes.</title>
        <authorList>
            <person name="Kawai M."/>
            <person name="Futagami T."/>
            <person name="Toyoda A."/>
            <person name="Takaki Y."/>
            <person name="Nishi S."/>
            <person name="Hori S."/>
            <person name="Arai W."/>
            <person name="Tsubouchi T."/>
            <person name="Morono Y."/>
            <person name="Uchiyama I."/>
            <person name="Ito T."/>
            <person name="Fujiyama A."/>
            <person name="Inagaki F."/>
            <person name="Takami H."/>
        </authorList>
    </citation>
    <scope>NUCLEOTIDE SEQUENCE</scope>
    <source>
        <strain evidence="2">Expedition CK06-06</strain>
    </source>
</reference>
<dbReference type="GO" id="GO:0005829">
    <property type="term" value="C:cytosol"/>
    <property type="evidence" value="ECO:0007669"/>
    <property type="project" value="TreeGrafter"/>
</dbReference>
<accession>X1QQF5</accession>
<feature type="non-terminal residue" evidence="2">
    <location>
        <position position="90"/>
    </location>
</feature>
<sequence>VILQPSAAATLVGSFGRIGFSARAYQENRSFLIGRIGDQIFDEKLTILDNGRDKNTLSASAVDGEGVPKRALMLVNHGIAENICYDSYTA</sequence>
<dbReference type="Pfam" id="PF19289">
    <property type="entry name" value="PmbA_TldD_3rd"/>
    <property type="match status" value="1"/>
</dbReference>
<dbReference type="InterPro" id="IPR045569">
    <property type="entry name" value="Metalloprtase-TldD/E_C"/>
</dbReference>
<organism evidence="2">
    <name type="scientific">marine sediment metagenome</name>
    <dbReference type="NCBI Taxonomy" id="412755"/>
    <lineage>
        <taxon>unclassified sequences</taxon>
        <taxon>metagenomes</taxon>
        <taxon>ecological metagenomes</taxon>
    </lineage>
</organism>
<dbReference type="EMBL" id="BARV01044253">
    <property type="protein sequence ID" value="GAI70453.1"/>
    <property type="molecule type" value="Genomic_DNA"/>
</dbReference>
<dbReference type="GO" id="GO:0008237">
    <property type="term" value="F:metallopeptidase activity"/>
    <property type="evidence" value="ECO:0007669"/>
    <property type="project" value="InterPro"/>
</dbReference>
<comment type="caution">
    <text evidence="2">The sequence shown here is derived from an EMBL/GenBank/DDBJ whole genome shotgun (WGS) entry which is preliminary data.</text>
</comment>
<dbReference type="SUPFAM" id="SSF111283">
    <property type="entry name" value="Putative modulator of DNA gyrase, PmbA/TldD"/>
    <property type="match status" value="1"/>
</dbReference>
<feature type="non-terminal residue" evidence="2">
    <location>
        <position position="1"/>
    </location>
</feature>